<organism evidence="8 9">
    <name type="scientific">Klebsiella pneumoniae IS43</name>
    <dbReference type="NCBI Taxonomy" id="1432552"/>
    <lineage>
        <taxon>Bacteria</taxon>
        <taxon>Pseudomonadati</taxon>
        <taxon>Pseudomonadota</taxon>
        <taxon>Gammaproteobacteria</taxon>
        <taxon>Enterobacterales</taxon>
        <taxon>Enterobacteriaceae</taxon>
        <taxon>Klebsiella/Raoultella group</taxon>
        <taxon>Klebsiella</taxon>
        <taxon>Klebsiella pneumoniae complex</taxon>
    </lineage>
</organism>
<comment type="caution">
    <text evidence="8">The sequence shown here is derived from an EMBL/GenBank/DDBJ whole genome shotgun (WGS) entry which is preliminary data.</text>
</comment>
<sequence length="234" mass="25759">MLDKININIKKTLLAFIICLVAIPLARFISPQTIIDGNLIYIAWLPISVMFSVIFIFGRYAIAPLILAFAITNSFLIKLTLPQAFILLFCQLFAVFVSCAILRLLVGKRWRCGPTAKHMGARIFWGGFFAPVLLKITMYLAGQYFAFPLAITSYFGSMPLIYTVIDIQSLISAALIFTTFSLLSNADDYQSALRPTFLAAGMFTVAGTAISLLYPILVYRVGGDINAIVCAVSV</sequence>
<dbReference type="GO" id="GO:0005886">
    <property type="term" value="C:plasma membrane"/>
    <property type="evidence" value="ECO:0007669"/>
    <property type="project" value="UniProtKB-SubCell"/>
</dbReference>
<feature type="transmembrane region" description="Helical" evidence="6">
    <location>
        <begin position="85"/>
        <end position="106"/>
    </location>
</feature>
<keyword evidence="5 6" id="KW-0472">Membrane</keyword>
<evidence type="ECO:0000256" key="5">
    <source>
        <dbReference type="ARBA" id="ARBA00023136"/>
    </source>
</evidence>
<dbReference type="AlphaFoldDB" id="W1DTY6"/>
<name>W1DTY6_KLEPN</name>
<keyword evidence="4 6" id="KW-1133">Transmembrane helix</keyword>
<evidence type="ECO:0000256" key="4">
    <source>
        <dbReference type="ARBA" id="ARBA00022989"/>
    </source>
</evidence>
<keyword evidence="9" id="KW-1185">Reference proteome</keyword>
<feature type="transmembrane region" description="Helical" evidence="6">
    <location>
        <begin position="38"/>
        <end position="57"/>
    </location>
</feature>
<keyword evidence="3 6" id="KW-0812">Transmembrane</keyword>
<evidence type="ECO:0000256" key="2">
    <source>
        <dbReference type="ARBA" id="ARBA00022475"/>
    </source>
</evidence>
<reference evidence="8" key="1">
    <citation type="submission" date="2013-10" db="EMBL/GenBank/DDBJ databases">
        <title>Antibiotic resistance diversity of beta-lactamase producers in the General Hospital Vienna.</title>
        <authorList>
            <person name="Barisic I."/>
            <person name="Mitteregger D."/>
            <person name="Hirschl A.M."/>
            <person name="Noehammer C."/>
            <person name="Wiesinger-Mayr H."/>
        </authorList>
    </citation>
    <scope>NUCLEOTIDE SEQUENCE [LARGE SCALE GENOMIC DNA]</scope>
    <source>
        <strain evidence="8">IS43</strain>
    </source>
</reference>
<keyword evidence="2" id="KW-1003">Cell membrane</keyword>
<accession>W1DTY6</accession>
<dbReference type="Proteomes" id="UP000019183">
    <property type="component" value="Unassembled WGS sequence"/>
</dbReference>
<feature type="transmembrane region" description="Helical" evidence="6">
    <location>
        <begin position="62"/>
        <end position="79"/>
    </location>
</feature>
<dbReference type="EMBL" id="CBWK010000686">
    <property type="protein sequence ID" value="CDL11569.1"/>
    <property type="molecule type" value="Genomic_DNA"/>
</dbReference>
<dbReference type="Pfam" id="PF05231">
    <property type="entry name" value="MASE1"/>
    <property type="match status" value="1"/>
</dbReference>
<comment type="subcellular location">
    <subcellularLocation>
        <location evidence="1">Cell membrane</location>
        <topology evidence="1">Multi-pass membrane protein</topology>
    </subcellularLocation>
</comment>
<protein>
    <recommendedName>
        <fullName evidence="7">MASE1 domain-containing protein</fullName>
    </recommendedName>
</protein>
<evidence type="ECO:0000256" key="1">
    <source>
        <dbReference type="ARBA" id="ARBA00004651"/>
    </source>
</evidence>
<evidence type="ECO:0000313" key="9">
    <source>
        <dbReference type="Proteomes" id="UP000019183"/>
    </source>
</evidence>
<proteinExistence type="predicted"/>
<feature type="transmembrane region" description="Helical" evidence="6">
    <location>
        <begin position="159"/>
        <end position="183"/>
    </location>
</feature>
<evidence type="ECO:0000256" key="6">
    <source>
        <dbReference type="SAM" id="Phobius"/>
    </source>
</evidence>
<feature type="transmembrane region" description="Helical" evidence="6">
    <location>
        <begin position="127"/>
        <end position="147"/>
    </location>
</feature>
<evidence type="ECO:0000256" key="3">
    <source>
        <dbReference type="ARBA" id="ARBA00022692"/>
    </source>
</evidence>
<evidence type="ECO:0000313" key="8">
    <source>
        <dbReference type="EMBL" id="CDL11569.1"/>
    </source>
</evidence>
<feature type="domain" description="MASE1" evidence="7">
    <location>
        <begin position="13"/>
        <end position="184"/>
    </location>
</feature>
<feature type="transmembrane region" description="Helical" evidence="6">
    <location>
        <begin position="195"/>
        <end position="217"/>
    </location>
</feature>
<evidence type="ECO:0000259" key="7">
    <source>
        <dbReference type="Pfam" id="PF05231"/>
    </source>
</evidence>
<dbReference type="InterPro" id="IPR007895">
    <property type="entry name" value="MASE1"/>
</dbReference>